<reference evidence="1" key="2">
    <citation type="submission" date="2018-08" db="UniProtKB">
        <authorList>
            <consortium name="EnsemblPlants"/>
        </authorList>
    </citation>
    <scope>IDENTIFICATION</scope>
    <source>
        <strain evidence="1">Yugu1</strain>
    </source>
</reference>
<accession>A0A0Q3SX28</accession>
<dbReference type="ExpressionAtlas" id="A0A0Q3SX28">
    <property type="expression patterns" value="baseline"/>
</dbReference>
<sequence length="250" mass="25737">YAAGAAVASGDAPAAARVGCSFLRRLLAEDSSPSTMARDEGLEEEEDCVGMRRTPSTVVAIAGTVPVPVAAMMAGSDCCSSHRMVSPSDLCPSSRVSWKILAAHAAGMRIRRPRPSTLVCRSRFRGGGLPRTTAIPPKYSTGSGLGTMNPCMGIAPIAIPAAAAAVAAPTTCCCRAASPSSALSCACASMARIETRESGRGQRERLDCALVIARRARLVPLLPACERGGGGARLGRFTWLAACASGERES</sequence>
<name>A0A0Q3SX28_SETIT</name>
<reference evidence="2" key="1">
    <citation type="journal article" date="2012" name="Nat. Biotechnol.">
        <title>Reference genome sequence of the model plant Setaria.</title>
        <authorList>
            <person name="Bennetzen J.L."/>
            <person name="Schmutz J."/>
            <person name="Wang H."/>
            <person name="Percifield R."/>
            <person name="Hawkins J."/>
            <person name="Pontaroli A.C."/>
            <person name="Estep M."/>
            <person name="Feng L."/>
            <person name="Vaughn J.N."/>
            <person name="Grimwood J."/>
            <person name="Jenkins J."/>
            <person name="Barry K."/>
            <person name="Lindquist E."/>
            <person name="Hellsten U."/>
            <person name="Deshpande S."/>
            <person name="Wang X."/>
            <person name="Wu X."/>
            <person name="Mitros T."/>
            <person name="Triplett J."/>
            <person name="Yang X."/>
            <person name="Ye C.Y."/>
            <person name="Mauro-Herrera M."/>
            <person name="Wang L."/>
            <person name="Li P."/>
            <person name="Sharma M."/>
            <person name="Sharma R."/>
            <person name="Ronald P.C."/>
            <person name="Panaud O."/>
            <person name="Kellogg E.A."/>
            <person name="Brutnell T.P."/>
            <person name="Doust A.N."/>
            <person name="Tuskan G.A."/>
            <person name="Rokhsar D."/>
            <person name="Devos K.M."/>
        </authorList>
    </citation>
    <scope>NUCLEOTIDE SEQUENCE [LARGE SCALE GENOMIC DNA]</scope>
    <source>
        <strain evidence="2">cv. Yugu1</strain>
    </source>
</reference>
<evidence type="ECO:0000313" key="2">
    <source>
        <dbReference type="Proteomes" id="UP000004995"/>
    </source>
</evidence>
<dbReference type="EMBL" id="AGNK02004011">
    <property type="status" value="NOT_ANNOTATED_CDS"/>
    <property type="molecule type" value="Genomic_DNA"/>
</dbReference>
<protein>
    <submittedName>
        <fullName evidence="1">Uncharacterized protein</fullName>
    </submittedName>
</protein>
<dbReference type="eggNOG" id="ENOG502SADT">
    <property type="taxonomic scope" value="Eukaryota"/>
</dbReference>
<dbReference type="Proteomes" id="UP000004995">
    <property type="component" value="Unassembled WGS sequence"/>
</dbReference>
<dbReference type="Gramene" id="KQL02802">
    <property type="protein sequence ID" value="KQL02802"/>
    <property type="gene ID" value="SETIT_015228mg"/>
</dbReference>
<dbReference type="EnsemblPlants" id="KQL02802">
    <property type="protein sequence ID" value="KQL02802"/>
    <property type="gene ID" value="SETIT_015228mg"/>
</dbReference>
<dbReference type="AlphaFoldDB" id="A0A0Q3SX28"/>
<organism evidence="1 2">
    <name type="scientific">Setaria italica</name>
    <name type="common">Foxtail millet</name>
    <name type="synonym">Panicum italicum</name>
    <dbReference type="NCBI Taxonomy" id="4555"/>
    <lineage>
        <taxon>Eukaryota</taxon>
        <taxon>Viridiplantae</taxon>
        <taxon>Streptophyta</taxon>
        <taxon>Embryophyta</taxon>
        <taxon>Tracheophyta</taxon>
        <taxon>Spermatophyta</taxon>
        <taxon>Magnoliopsida</taxon>
        <taxon>Liliopsida</taxon>
        <taxon>Poales</taxon>
        <taxon>Poaceae</taxon>
        <taxon>PACMAD clade</taxon>
        <taxon>Panicoideae</taxon>
        <taxon>Panicodae</taxon>
        <taxon>Paniceae</taxon>
        <taxon>Cenchrinae</taxon>
        <taxon>Setaria</taxon>
    </lineage>
</organism>
<dbReference type="FunCoup" id="A0A0Q3SX28">
    <property type="interactions" value="6"/>
</dbReference>
<dbReference type="InParanoid" id="A0A0Q3SX28"/>
<proteinExistence type="predicted"/>
<evidence type="ECO:0000313" key="1">
    <source>
        <dbReference type="EnsemblPlants" id="KQL02802"/>
    </source>
</evidence>
<keyword evidence="2" id="KW-1185">Reference proteome</keyword>